<reference evidence="3" key="2">
    <citation type="submission" date="2015-01" db="EMBL/GenBank/DDBJ databases">
        <title>Evolutionary Origins and Diversification of the Mycorrhizal Mutualists.</title>
        <authorList>
            <consortium name="DOE Joint Genome Institute"/>
            <consortium name="Mycorrhizal Genomics Consortium"/>
            <person name="Kohler A."/>
            <person name="Kuo A."/>
            <person name="Nagy L.G."/>
            <person name="Floudas D."/>
            <person name="Copeland A."/>
            <person name="Barry K.W."/>
            <person name="Cichocki N."/>
            <person name="Veneault-Fourrey C."/>
            <person name="LaButti K."/>
            <person name="Lindquist E.A."/>
            <person name="Lipzen A."/>
            <person name="Lundell T."/>
            <person name="Morin E."/>
            <person name="Murat C."/>
            <person name="Riley R."/>
            <person name="Ohm R."/>
            <person name="Sun H."/>
            <person name="Tunlid A."/>
            <person name="Henrissat B."/>
            <person name="Grigoriev I.V."/>
            <person name="Hibbett D.S."/>
            <person name="Martin F."/>
        </authorList>
    </citation>
    <scope>NUCLEOTIDE SEQUENCE [LARGE SCALE GENOMIC DNA]</scope>
    <source>
        <strain evidence="3">ATCC 200175</strain>
    </source>
</reference>
<dbReference type="AlphaFoldDB" id="A0A0C9TJS4"/>
<keyword evidence="3" id="KW-1185">Reference proteome</keyword>
<evidence type="ECO:0000313" key="3">
    <source>
        <dbReference type="Proteomes" id="UP000053647"/>
    </source>
</evidence>
<name>A0A0C9TJS4_PAXIN</name>
<protein>
    <submittedName>
        <fullName evidence="2">Uncharacterized protein</fullName>
    </submittedName>
</protein>
<sequence length="159" mass="17755">MSNAISASVVTFWSEQYELFGSDGWHLPLFPRIDRDFTRFPPSSHLRIEAGPPTYSPSSRYAAPRIPLRLPPSATPDWSPLGLRTTPPSFLGGRNGKSPMREPDFRQPKYWRTGTLREYVAAVTTKSPRSQSGYSAGDRNILDATPEEFLGASLLVQSR</sequence>
<feature type="region of interest" description="Disordered" evidence="1">
    <location>
        <begin position="76"/>
        <end position="107"/>
    </location>
</feature>
<dbReference type="Proteomes" id="UP000053647">
    <property type="component" value="Unassembled WGS sequence"/>
</dbReference>
<organism evidence="2 3">
    <name type="scientific">Paxillus involutus ATCC 200175</name>
    <dbReference type="NCBI Taxonomy" id="664439"/>
    <lineage>
        <taxon>Eukaryota</taxon>
        <taxon>Fungi</taxon>
        <taxon>Dikarya</taxon>
        <taxon>Basidiomycota</taxon>
        <taxon>Agaricomycotina</taxon>
        <taxon>Agaricomycetes</taxon>
        <taxon>Agaricomycetidae</taxon>
        <taxon>Boletales</taxon>
        <taxon>Paxilineae</taxon>
        <taxon>Paxillaceae</taxon>
        <taxon>Paxillus</taxon>
    </lineage>
</organism>
<evidence type="ECO:0000256" key="1">
    <source>
        <dbReference type="SAM" id="MobiDB-lite"/>
    </source>
</evidence>
<dbReference type="HOGENOM" id="CLU_1661346_0_0_1"/>
<gene>
    <name evidence="2" type="ORF">PAXINDRAFT_16075</name>
</gene>
<accession>A0A0C9TJS4</accession>
<evidence type="ECO:0000313" key="2">
    <source>
        <dbReference type="EMBL" id="KIJ10983.1"/>
    </source>
</evidence>
<reference evidence="2 3" key="1">
    <citation type="submission" date="2014-06" db="EMBL/GenBank/DDBJ databases">
        <authorList>
            <consortium name="DOE Joint Genome Institute"/>
            <person name="Kuo A."/>
            <person name="Kohler A."/>
            <person name="Nagy L.G."/>
            <person name="Floudas D."/>
            <person name="Copeland A."/>
            <person name="Barry K.W."/>
            <person name="Cichocki N."/>
            <person name="Veneault-Fourrey C."/>
            <person name="LaButti K."/>
            <person name="Lindquist E.A."/>
            <person name="Lipzen A."/>
            <person name="Lundell T."/>
            <person name="Morin E."/>
            <person name="Murat C."/>
            <person name="Sun H."/>
            <person name="Tunlid A."/>
            <person name="Henrissat B."/>
            <person name="Grigoriev I.V."/>
            <person name="Hibbett D.S."/>
            <person name="Martin F."/>
            <person name="Nordberg H.P."/>
            <person name="Cantor M.N."/>
            <person name="Hua S.X."/>
        </authorList>
    </citation>
    <scope>NUCLEOTIDE SEQUENCE [LARGE SCALE GENOMIC DNA]</scope>
    <source>
        <strain evidence="2 3">ATCC 200175</strain>
    </source>
</reference>
<dbReference type="EMBL" id="KN819390">
    <property type="protein sequence ID" value="KIJ10983.1"/>
    <property type="molecule type" value="Genomic_DNA"/>
</dbReference>
<proteinExistence type="predicted"/>